<keyword evidence="2" id="KW-1185">Reference proteome</keyword>
<organism evidence="1 2">
    <name type="scientific">Funneliformis mosseae</name>
    <name type="common">Endomycorrhizal fungus</name>
    <name type="synonym">Glomus mosseae</name>
    <dbReference type="NCBI Taxonomy" id="27381"/>
    <lineage>
        <taxon>Eukaryota</taxon>
        <taxon>Fungi</taxon>
        <taxon>Fungi incertae sedis</taxon>
        <taxon>Mucoromycota</taxon>
        <taxon>Glomeromycotina</taxon>
        <taxon>Glomeromycetes</taxon>
        <taxon>Glomerales</taxon>
        <taxon>Glomeraceae</taxon>
        <taxon>Funneliformis</taxon>
    </lineage>
</organism>
<dbReference type="Proteomes" id="UP000789375">
    <property type="component" value="Unassembled WGS sequence"/>
</dbReference>
<reference evidence="1" key="1">
    <citation type="submission" date="2021-06" db="EMBL/GenBank/DDBJ databases">
        <authorList>
            <person name="Kallberg Y."/>
            <person name="Tangrot J."/>
            <person name="Rosling A."/>
        </authorList>
    </citation>
    <scope>NUCLEOTIDE SEQUENCE</scope>
    <source>
        <strain evidence="1">87-6 pot B 2015</strain>
    </source>
</reference>
<sequence length="132" mass="15383">MKREIITRSNEALAVGTQYSAVYKSSLFHLVFYKGQQHYFWDFPKADLTSSHLPSKMVNDNRLIMIDIESSTERQNKSQYYQCYLVVIGTLGKLEFVESKRRKVMTSTALDKRSQRGNFVRQHKGPHRSSIC</sequence>
<dbReference type="EMBL" id="CAJVPP010002472">
    <property type="protein sequence ID" value="CAG8601272.1"/>
    <property type="molecule type" value="Genomic_DNA"/>
</dbReference>
<evidence type="ECO:0000313" key="2">
    <source>
        <dbReference type="Proteomes" id="UP000789375"/>
    </source>
</evidence>
<gene>
    <name evidence="1" type="ORF">FMOSSE_LOCUS8962</name>
</gene>
<proteinExistence type="predicted"/>
<name>A0A9N9GE88_FUNMO</name>
<comment type="caution">
    <text evidence="1">The sequence shown here is derived from an EMBL/GenBank/DDBJ whole genome shotgun (WGS) entry which is preliminary data.</text>
</comment>
<accession>A0A9N9GE88</accession>
<evidence type="ECO:0000313" key="1">
    <source>
        <dbReference type="EMBL" id="CAG8601272.1"/>
    </source>
</evidence>
<dbReference type="AlphaFoldDB" id="A0A9N9GE88"/>
<protein>
    <submittedName>
        <fullName evidence="1">5573_t:CDS:1</fullName>
    </submittedName>
</protein>